<dbReference type="AlphaFoldDB" id="A0ABD0PU16"/>
<name>A0ABD0PU16_CIRMR</name>
<dbReference type="SUPFAM" id="SSF82895">
    <property type="entry name" value="TSP-1 type 1 repeat"/>
    <property type="match status" value="2"/>
</dbReference>
<dbReference type="InterPro" id="IPR050439">
    <property type="entry name" value="ADAMTS_ADAMTS-like"/>
</dbReference>
<protein>
    <submittedName>
        <fullName evidence="5">Uncharacterized protein</fullName>
    </submittedName>
</protein>
<reference evidence="5 6" key="1">
    <citation type="submission" date="2024-05" db="EMBL/GenBank/DDBJ databases">
        <title>Genome sequencing and assembly of Indian major carp, Cirrhinus mrigala (Hamilton, 1822).</title>
        <authorList>
            <person name="Mohindra V."/>
            <person name="Chowdhury L.M."/>
            <person name="Lal K."/>
            <person name="Jena J.K."/>
        </authorList>
    </citation>
    <scope>NUCLEOTIDE SEQUENCE [LARGE SCALE GENOMIC DNA]</scope>
    <source>
        <strain evidence="5">CM1030</strain>
        <tissue evidence="5">Blood</tissue>
    </source>
</reference>
<comment type="caution">
    <text evidence="5">The sequence shown here is derived from an EMBL/GenBank/DDBJ whole genome shotgun (WGS) entry which is preliminary data.</text>
</comment>
<keyword evidence="4" id="KW-0677">Repeat</keyword>
<organism evidence="5 6">
    <name type="scientific">Cirrhinus mrigala</name>
    <name type="common">Mrigala</name>
    <dbReference type="NCBI Taxonomy" id="683832"/>
    <lineage>
        <taxon>Eukaryota</taxon>
        <taxon>Metazoa</taxon>
        <taxon>Chordata</taxon>
        <taxon>Craniata</taxon>
        <taxon>Vertebrata</taxon>
        <taxon>Euteleostomi</taxon>
        <taxon>Actinopterygii</taxon>
        <taxon>Neopterygii</taxon>
        <taxon>Teleostei</taxon>
        <taxon>Ostariophysi</taxon>
        <taxon>Cypriniformes</taxon>
        <taxon>Cyprinidae</taxon>
        <taxon>Labeoninae</taxon>
        <taxon>Labeonini</taxon>
        <taxon>Cirrhinus</taxon>
    </lineage>
</organism>
<keyword evidence="2" id="KW-0964">Secreted</keyword>
<dbReference type="SMART" id="SM00209">
    <property type="entry name" value="TSP1"/>
    <property type="match status" value="1"/>
</dbReference>
<dbReference type="PANTHER" id="PTHR13723">
    <property type="entry name" value="ADAMTS A DISINTEGRIN AND METALLOPROTEASE WITH THROMBOSPONDIN MOTIFS PROTEASE"/>
    <property type="match status" value="1"/>
</dbReference>
<dbReference type="InterPro" id="IPR036383">
    <property type="entry name" value="TSP1_rpt_sf"/>
</dbReference>
<dbReference type="GO" id="GO:0005576">
    <property type="term" value="C:extracellular region"/>
    <property type="evidence" value="ECO:0007669"/>
    <property type="project" value="UniProtKB-SubCell"/>
</dbReference>
<proteinExistence type="predicted"/>
<evidence type="ECO:0000313" key="5">
    <source>
        <dbReference type="EMBL" id="KAL0176131.1"/>
    </source>
</evidence>
<dbReference type="Gene3D" id="2.20.100.10">
    <property type="entry name" value="Thrombospondin type-1 (TSP1) repeat"/>
    <property type="match status" value="1"/>
</dbReference>
<keyword evidence="6" id="KW-1185">Reference proteome</keyword>
<evidence type="ECO:0000256" key="2">
    <source>
        <dbReference type="ARBA" id="ARBA00022525"/>
    </source>
</evidence>
<dbReference type="InterPro" id="IPR000884">
    <property type="entry name" value="TSP1_rpt"/>
</dbReference>
<feature type="non-terminal residue" evidence="5">
    <location>
        <position position="102"/>
    </location>
</feature>
<dbReference type="PANTHER" id="PTHR13723:SF141">
    <property type="entry name" value="A DISINTEGRIN AND METALLOPROTEINASE WITH THROMBOSPONDIN MOTIFS 2"/>
    <property type="match status" value="1"/>
</dbReference>
<dbReference type="FunFam" id="2.20.100.10:FF:000005">
    <property type="entry name" value="ADAM metallopeptidase with thrombospondin type 1 motif 9"/>
    <property type="match status" value="1"/>
</dbReference>
<evidence type="ECO:0000256" key="4">
    <source>
        <dbReference type="ARBA" id="ARBA00022737"/>
    </source>
</evidence>
<feature type="non-terminal residue" evidence="5">
    <location>
        <position position="1"/>
    </location>
</feature>
<sequence length="102" mass="11444">KSCGKTGTQIRSVRCVQPLGDGKFKSIRSRYCSDERPESRRDCNRNLCPAEWRLGPWSQCSVTCGNGTQERQVLCHTRDNTIGLCLDSKPAALRPCRMDPCP</sequence>
<dbReference type="Proteomes" id="UP001529510">
    <property type="component" value="Unassembled WGS sequence"/>
</dbReference>
<evidence type="ECO:0000256" key="3">
    <source>
        <dbReference type="ARBA" id="ARBA00022729"/>
    </source>
</evidence>
<dbReference type="PROSITE" id="PS50092">
    <property type="entry name" value="TSP1"/>
    <property type="match status" value="1"/>
</dbReference>
<accession>A0ABD0PU16</accession>
<evidence type="ECO:0000256" key="1">
    <source>
        <dbReference type="ARBA" id="ARBA00004613"/>
    </source>
</evidence>
<dbReference type="Pfam" id="PF19030">
    <property type="entry name" value="TSP1_ADAMTS"/>
    <property type="match status" value="2"/>
</dbReference>
<comment type="subcellular location">
    <subcellularLocation>
        <location evidence="1">Secreted</location>
    </subcellularLocation>
</comment>
<dbReference type="EMBL" id="JAMKFB020000014">
    <property type="protein sequence ID" value="KAL0176131.1"/>
    <property type="molecule type" value="Genomic_DNA"/>
</dbReference>
<gene>
    <name evidence="5" type="ORF">M9458_028461</name>
</gene>
<keyword evidence="3" id="KW-0732">Signal</keyword>
<evidence type="ECO:0000313" key="6">
    <source>
        <dbReference type="Proteomes" id="UP001529510"/>
    </source>
</evidence>